<dbReference type="CDD" id="cd12110">
    <property type="entry name" value="PHP_HisPPase_Hisj_like"/>
    <property type="match status" value="1"/>
</dbReference>
<accession>A0A9W8FX73</accession>
<dbReference type="GO" id="GO:0000105">
    <property type="term" value="P:L-histidine biosynthetic process"/>
    <property type="evidence" value="ECO:0007669"/>
    <property type="project" value="UniProtKB-UniRule"/>
</dbReference>
<dbReference type="PANTHER" id="PTHR21039:SF0">
    <property type="entry name" value="HISTIDINOL-PHOSPHATASE"/>
    <property type="match status" value="1"/>
</dbReference>
<evidence type="ECO:0000313" key="10">
    <source>
        <dbReference type="EMBL" id="KAJ2669089.1"/>
    </source>
</evidence>
<keyword evidence="5 8" id="KW-0378">Hydrolase</keyword>
<dbReference type="AlphaFoldDB" id="A0A9W8FX73"/>
<dbReference type="InterPro" id="IPR016195">
    <property type="entry name" value="Pol/histidinol_Pase-like"/>
</dbReference>
<proteinExistence type="inferred from homology"/>
<reference evidence="10" key="1">
    <citation type="submission" date="2022-07" db="EMBL/GenBank/DDBJ databases">
        <title>Phylogenomic reconstructions and comparative analyses of Kickxellomycotina fungi.</title>
        <authorList>
            <person name="Reynolds N.K."/>
            <person name="Stajich J.E."/>
            <person name="Barry K."/>
            <person name="Grigoriev I.V."/>
            <person name="Crous P."/>
            <person name="Smith M.E."/>
        </authorList>
    </citation>
    <scope>NUCLEOTIDE SEQUENCE</scope>
    <source>
        <strain evidence="10">NRRL 3115</strain>
    </source>
</reference>
<dbReference type="Pfam" id="PF02811">
    <property type="entry name" value="PHP"/>
    <property type="match status" value="1"/>
</dbReference>
<protein>
    <recommendedName>
        <fullName evidence="3 8">Histidinol-phosphatase</fullName>
        <shortName evidence="8">HolPase</shortName>
        <ecNumber evidence="3 8">3.1.3.15</ecNumber>
    </recommendedName>
</protein>
<evidence type="ECO:0000256" key="2">
    <source>
        <dbReference type="ARBA" id="ARBA00009152"/>
    </source>
</evidence>
<comment type="similarity">
    <text evidence="2 8">Belongs to the PHP hydrolase family. HisK subfamily.</text>
</comment>
<organism evidence="10 11">
    <name type="scientific">Coemansia spiralis</name>
    <dbReference type="NCBI Taxonomy" id="417178"/>
    <lineage>
        <taxon>Eukaryota</taxon>
        <taxon>Fungi</taxon>
        <taxon>Fungi incertae sedis</taxon>
        <taxon>Zoopagomycota</taxon>
        <taxon>Kickxellomycotina</taxon>
        <taxon>Kickxellomycetes</taxon>
        <taxon>Kickxellales</taxon>
        <taxon>Kickxellaceae</taxon>
        <taxon>Coemansia</taxon>
    </lineage>
</organism>
<sequence length="307" mass="35026">MPFTFHSHSGQFCRHAKGCLEDVVKSAIAKNMVIIGLSEHVPRSRTKDLYPEESDMTTDDLHTAFQGYVAEARRLREKYTGQIEILIGAETEYITDDTLAELKQLREQYALDYLVGSIHHVSGMPMDFSQESYDQIVQHFGGDRKQMFCRYFDEQLVLLQRLKPEIIGHFDLIRIFHPYDQGVEDPLALAEIRDLASRNIDYAISYGAVFEVNSRAWKKGLRDAYPQRDLLEEILSKGGRITISDDSHGAQDVGMYYDRLLAYLNEMGAHDLHYLHRAESGGSIEARVLRNATKHGFWASNGYAASQ</sequence>
<comment type="caution">
    <text evidence="10">The sequence shown here is derived from an EMBL/GenBank/DDBJ whole genome shotgun (WGS) entry which is preliminary data.</text>
</comment>
<comment type="catalytic activity">
    <reaction evidence="7 8">
        <text>L-histidinol phosphate + H2O = L-histidinol + phosphate</text>
        <dbReference type="Rhea" id="RHEA:14465"/>
        <dbReference type="ChEBI" id="CHEBI:15377"/>
        <dbReference type="ChEBI" id="CHEBI:43474"/>
        <dbReference type="ChEBI" id="CHEBI:57699"/>
        <dbReference type="ChEBI" id="CHEBI:57980"/>
        <dbReference type="EC" id="3.1.3.15"/>
    </reaction>
</comment>
<gene>
    <name evidence="10" type="ORF">GGI25_006264</name>
</gene>
<dbReference type="GO" id="GO:0004401">
    <property type="term" value="F:histidinol-phosphatase activity"/>
    <property type="evidence" value="ECO:0007669"/>
    <property type="project" value="UniProtKB-UniRule"/>
</dbReference>
<evidence type="ECO:0000256" key="5">
    <source>
        <dbReference type="ARBA" id="ARBA00022801"/>
    </source>
</evidence>
<comment type="pathway">
    <text evidence="1 8">Amino-acid biosynthesis; L-histidine biosynthesis; L-histidine from 5-phospho-alpha-D-ribose 1-diphosphate: step 8/9.</text>
</comment>
<feature type="domain" description="PHP" evidence="9">
    <location>
        <begin position="5"/>
        <end position="214"/>
    </location>
</feature>
<dbReference type="EMBL" id="JANBTW010000163">
    <property type="protein sequence ID" value="KAJ2669089.1"/>
    <property type="molecule type" value="Genomic_DNA"/>
</dbReference>
<dbReference type="InterPro" id="IPR010140">
    <property type="entry name" value="Histidinol_P_phosphatase_HisJ"/>
</dbReference>
<dbReference type="OrthoDB" id="5957391at2759"/>
<evidence type="ECO:0000256" key="8">
    <source>
        <dbReference type="RuleBase" id="RU366003"/>
    </source>
</evidence>
<keyword evidence="6 8" id="KW-0368">Histidine biosynthesis</keyword>
<dbReference type="GO" id="GO:0005737">
    <property type="term" value="C:cytoplasm"/>
    <property type="evidence" value="ECO:0007669"/>
    <property type="project" value="TreeGrafter"/>
</dbReference>
<dbReference type="EC" id="3.1.3.15" evidence="3 8"/>
<evidence type="ECO:0000256" key="1">
    <source>
        <dbReference type="ARBA" id="ARBA00004970"/>
    </source>
</evidence>
<dbReference type="InterPro" id="IPR004013">
    <property type="entry name" value="PHP_dom"/>
</dbReference>
<name>A0A9W8FX73_9FUNG</name>
<evidence type="ECO:0000256" key="4">
    <source>
        <dbReference type="ARBA" id="ARBA00022605"/>
    </source>
</evidence>
<evidence type="ECO:0000256" key="3">
    <source>
        <dbReference type="ARBA" id="ARBA00013085"/>
    </source>
</evidence>
<dbReference type="PANTHER" id="PTHR21039">
    <property type="entry name" value="HISTIDINOL PHOSPHATASE-RELATED"/>
    <property type="match status" value="1"/>
</dbReference>
<dbReference type="NCBIfam" id="TIGR01856">
    <property type="entry name" value="hisJ_fam"/>
    <property type="match status" value="1"/>
</dbReference>
<dbReference type="Proteomes" id="UP001151518">
    <property type="component" value="Unassembled WGS sequence"/>
</dbReference>
<keyword evidence="4 8" id="KW-0028">Amino-acid biosynthesis</keyword>
<evidence type="ECO:0000313" key="11">
    <source>
        <dbReference type="Proteomes" id="UP001151518"/>
    </source>
</evidence>
<evidence type="ECO:0000259" key="9">
    <source>
        <dbReference type="Pfam" id="PF02811"/>
    </source>
</evidence>
<dbReference type="Gene3D" id="3.20.20.140">
    <property type="entry name" value="Metal-dependent hydrolases"/>
    <property type="match status" value="1"/>
</dbReference>
<dbReference type="SUPFAM" id="SSF89550">
    <property type="entry name" value="PHP domain-like"/>
    <property type="match status" value="1"/>
</dbReference>
<evidence type="ECO:0000256" key="6">
    <source>
        <dbReference type="ARBA" id="ARBA00023102"/>
    </source>
</evidence>
<evidence type="ECO:0000256" key="7">
    <source>
        <dbReference type="ARBA" id="ARBA00049158"/>
    </source>
</evidence>